<protein>
    <submittedName>
        <fullName evidence="1">2,6-dihydropseudooxynicotine hydrolase</fullName>
        <ecNumber evidence="1">3.7.1.19</ecNumber>
    </submittedName>
    <submittedName>
        <fullName evidence="2">Alpha/beta hydrolase</fullName>
    </submittedName>
</protein>
<dbReference type="STRING" id="437022.CC99x_01530"/>
<dbReference type="InterPro" id="IPR050261">
    <property type="entry name" value="FrsA_esterase"/>
</dbReference>
<sequence length="396" mass="45310">MKLLASDPAFHKQLVRTLGYVTYGGAEIGECLAACENIPAGDYEVWYQQWWALAQRAYERAERVKKYSPIAKYNQDYLAASNYARTAFFFLEGTQDARINQLISFAQDSFRKALESSRIKFEYIKIPYENTYLPGIIYYAFQFVNEPRDLIIDTGGGDSILEELFFNALPAISQGFHYVTFEGPGQGSVLRQRNMPLRPDWENVVSAVVDYCESRDFFKYVHKALYGTSFGGYLAPRAATKEKRIDALICDPGILEPSAFLMSQFSQDLQDNVRAQNFAKTEDYFDELKKSNPQQYFLLNSRCHRYGAASISEMLYLALQYHFKDSVKQITCPTLVLDNESEHLSKGQAKKMFEELTCLKNYMYFTEAEGAGGHCQPLARRNTSGVILNWLHEAFS</sequence>
<evidence type="ECO:0000313" key="3">
    <source>
        <dbReference type="Proteomes" id="UP000051494"/>
    </source>
</evidence>
<evidence type="ECO:0000313" key="1">
    <source>
        <dbReference type="EMBL" id="KRG18320.1"/>
    </source>
</evidence>
<keyword evidence="1" id="KW-0378">Hydrolase</keyword>
<dbReference type="EMBL" id="LKHV02000001">
    <property type="protein sequence ID" value="MCS5708083.1"/>
    <property type="molecule type" value="Genomic_DNA"/>
</dbReference>
<dbReference type="OrthoDB" id="9812921at2"/>
<dbReference type="SUPFAM" id="SSF53474">
    <property type="entry name" value="alpha/beta-Hydrolases"/>
    <property type="match status" value="1"/>
</dbReference>
<proteinExistence type="predicted"/>
<gene>
    <name evidence="2" type="ORF">CC99x_004105</name>
    <name evidence="1" type="ORF">CC99x_01530</name>
</gene>
<dbReference type="EMBL" id="LKHV01000007">
    <property type="protein sequence ID" value="KRG18320.1"/>
    <property type="molecule type" value="Genomic_DNA"/>
</dbReference>
<dbReference type="Gene3D" id="1.20.1440.110">
    <property type="entry name" value="acylaminoacyl peptidase"/>
    <property type="match status" value="1"/>
</dbReference>
<reference evidence="1" key="1">
    <citation type="submission" date="2015-09" db="EMBL/GenBank/DDBJ databases">
        <title>Draft Genome Sequences of Two Novel Amoeba-resistant Intranuclear Bacteria, Candidatus Berkiella cookevillensis and Candidatus Berkiella aquae.</title>
        <authorList>
            <person name="Mehari Y.T."/>
            <person name="Arivett B.A."/>
            <person name="Farone A.L."/>
            <person name="Gunderson J.H."/>
            <person name="Farone M.B."/>
        </authorList>
    </citation>
    <scope>NUCLEOTIDE SEQUENCE [LARGE SCALE GENOMIC DNA]</scope>
    <source>
        <strain evidence="1">CC99</strain>
    </source>
</reference>
<accession>A0A0Q9YCM0</accession>
<dbReference type="InterPro" id="IPR029058">
    <property type="entry name" value="AB_hydrolase_fold"/>
</dbReference>
<organism evidence="1">
    <name type="scientific">Candidatus Berkiella cookevillensis</name>
    <dbReference type="NCBI Taxonomy" id="437022"/>
    <lineage>
        <taxon>Bacteria</taxon>
        <taxon>Pseudomonadati</taxon>
        <taxon>Pseudomonadota</taxon>
        <taxon>Gammaproteobacteria</taxon>
        <taxon>Candidatus Berkiellales</taxon>
        <taxon>Candidatus Berkiellaceae</taxon>
        <taxon>Candidatus Berkiella</taxon>
    </lineage>
</organism>
<dbReference type="PATRIC" id="fig|1590042.3.peg.1556"/>
<comment type="caution">
    <text evidence="1">The sequence shown here is derived from an EMBL/GenBank/DDBJ whole genome shotgun (WGS) entry which is preliminary data.</text>
</comment>
<dbReference type="RefSeq" id="WP_057624624.1">
    <property type="nucleotide sequence ID" value="NZ_LKHV02000001.1"/>
</dbReference>
<reference evidence="2" key="3">
    <citation type="submission" date="2021-06" db="EMBL/GenBank/DDBJ databases">
        <title>Genomic Description and Analysis of Intracellular Bacteria, Candidatus Berkiella cookevillensis and Candidatus Berkiella aquae.</title>
        <authorList>
            <person name="Kidane D.T."/>
            <person name="Mehari Y.T."/>
            <person name="Rice F.C."/>
            <person name="Arivett B.A."/>
            <person name="Farone A.L."/>
            <person name="Berk S.G."/>
            <person name="Farone M.B."/>
        </authorList>
    </citation>
    <scope>NUCLEOTIDE SEQUENCE</scope>
    <source>
        <strain evidence="2">CC99</strain>
    </source>
</reference>
<evidence type="ECO:0000313" key="2">
    <source>
        <dbReference type="EMBL" id="MCS5708083.1"/>
    </source>
</evidence>
<reference evidence="2" key="2">
    <citation type="journal article" date="2016" name="Genome Announc.">
        <title>Draft Genome Sequences of Two Novel Amoeba-Resistant Intranuclear Bacteria, 'Candidatus Berkiella cookevillensis' and 'Candidatus Berkiella aquae'.</title>
        <authorList>
            <person name="Mehari Y.T."/>
            <person name="Arivett B.A."/>
            <person name="Farone A.L."/>
            <person name="Gunderson J.H."/>
            <person name="Farone M.B."/>
        </authorList>
    </citation>
    <scope>NUCLEOTIDE SEQUENCE</scope>
    <source>
        <strain evidence="2">CC99</strain>
    </source>
</reference>
<name>A0A0Q9YCM0_9GAMM</name>
<dbReference type="Proteomes" id="UP000051494">
    <property type="component" value="Unassembled WGS sequence"/>
</dbReference>
<dbReference type="PANTHER" id="PTHR22946:SF12">
    <property type="entry name" value="CONIDIAL PIGMENT BIOSYNTHESIS PROTEIN AYG1 (AFU_ORTHOLOGUE AFUA_2G17550)"/>
    <property type="match status" value="1"/>
</dbReference>
<dbReference type="Gene3D" id="3.40.50.1820">
    <property type="entry name" value="alpha/beta hydrolase"/>
    <property type="match status" value="1"/>
</dbReference>
<dbReference type="AlphaFoldDB" id="A0A0Q9YCM0"/>
<keyword evidence="3" id="KW-1185">Reference proteome</keyword>
<dbReference type="PANTHER" id="PTHR22946">
    <property type="entry name" value="DIENELACTONE HYDROLASE DOMAIN-CONTAINING PROTEIN-RELATED"/>
    <property type="match status" value="1"/>
</dbReference>
<dbReference type="EC" id="3.7.1.19" evidence="1"/>
<dbReference type="GO" id="GO:0016787">
    <property type="term" value="F:hydrolase activity"/>
    <property type="evidence" value="ECO:0007669"/>
    <property type="project" value="UniProtKB-KW"/>
</dbReference>